<reference evidence="2 3" key="1">
    <citation type="submission" date="2013-07" db="EMBL/GenBank/DDBJ databases">
        <title>The Genome Sequence of Cryptococcus heveanensis BCC8398.</title>
        <authorList>
            <consortium name="The Broad Institute Genome Sequencing Platform"/>
            <person name="Cuomo C."/>
            <person name="Litvintseva A."/>
            <person name="Chen Y."/>
            <person name="Heitman J."/>
            <person name="Sun S."/>
            <person name="Springer D."/>
            <person name="Dromer F."/>
            <person name="Young S.K."/>
            <person name="Zeng Q."/>
            <person name="Gargeya S."/>
            <person name="Fitzgerald M."/>
            <person name="Abouelleil A."/>
            <person name="Alvarado L."/>
            <person name="Berlin A.M."/>
            <person name="Chapman S.B."/>
            <person name="Dewar J."/>
            <person name="Goldberg J."/>
            <person name="Griggs A."/>
            <person name="Gujja S."/>
            <person name="Hansen M."/>
            <person name="Howarth C."/>
            <person name="Imamovic A."/>
            <person name="Larimer J."/>
            <person name="McCowan C."/>
            <person name="Murphy C."/>
            <person name="Pearson M."/>
            <person name="Priest M."/>
            <person name="Roberts A."/>
            <person name="Saif S."/>
            <person name="Shea T."/>
            <person name="Sykes S."/>
            <person name="Wortman J."/>
            <person name="Nusbaum C."/>
            <person name="Birren B."/>
        </authorList>
    </citation>
    <scope>NUCLEOTIDE SEQUENCE [LARGE SCALE GENOMIC DNA]</scope>
    <source>
        <strain evidence="2 3">BCC8398</strain>
    </source>
</reference>
<dbReference type="Proteomes" id="UP000092666">
    <property type="component" value="Unassembled WGS sequence"/>
</dbReference>
<feature type="domain" description="Xylose isomerase-like TIM barrel" evidence="1">
    <location>
        <begin position="30"/>
        <end position="284"/>
    </location>
</feature>
<dbReference type="Pfam" id="PF01261">
    <property type="entry name" value="AP_endonuc_2"/>
    <property type="match status" value="1"/>
</dbReference>
<keyword evidence="3" id="KW-1185">Reference proteome</keyword>
<sequence>MSTGKLDSFRFGVAAASLGMHPSHTLVDKFAALQKAGFKYVEVGFAGYMDWLRQELPELPPSTCPEEWGEGGEPDPSDEEIWEAMYRKADDLVALASKYGLQILMLQPLNQFEGWPESSPRAEWAKRKAQRWLTLCSKVGVEQVQVGSNDKPDATAPFEKIAQDLYWLADFAAQLNPPVKIAYESWCFGDRLGSWEDTWKLVQLANHPNLGLCLDTAQFPLSPDYGYKPRTGEGYTDKQFDEMLGRLAQVPGEKIFYVEISECLKPVVPLGQGSPFDEWDNKVQSPRGDRFTWAICGRPVPFIGRDAGRQVKTEADYGSARVADCLKTILGTGFNGPIMFEFFEALSMELGDGNVPQIYSDAAAKSLKQIKSLF</sequence>
<name>A0A1B9GIJ7_9TREE</name>
<dbReference type="SUPFAM" id="SSF51658">
    <property type="entry name" value="Xylose isomerase-like"/>
    <property type="match status" value="1"/>
</dbReference>
<dbReference type="PANTHER" id="PTHR12110">
    <property type="entry name" value="HYDROXYPYRUVATE ISOMERASE"/>
    <property type="match status" value="1"/>
</dbReference>
<dbReference type="InterPro" id="IPR013022">
    <property type="entry name" value="Xyl_isomerase-like_TIM-brl"/>
</dbReference>
<evidence type="ECO:0000259" key="1">
    <source>
        <dbReference type="Pfam" id="PF01261"/>
    </source>
</evidence>
<evidence type="ECO:0000313" key="2">
    <source>
        <dbReference type="EMBL" id="OCF30849.1"/>
    </source>
</evidence>
<dbReference type="Gene3D" id="3.20.20.150">
    <property type="entry name" value="Divalent-metal-dependent TIM barrel enzymes"/>
    <property type="match status" value="1"/>
</dbReference>
<dbReference type="InterPro" id="IPR036237">
    <property type="entry name" value="Xyl_isomerase-like_sf"/>
</dbReference>
<dbReference type="EMBL" id="KV700140">
    <property type="protein sequence ID" value="OCF30849.1"/>
    <property type="molecule type" value="Genomic_DNA"/>
</dbReference>
<dbReference type="InterPro" id="IPR050312">
    <property type="entry name" value="IolE/XylAMocC-like"/>
</dbReference>
<dbReference type="STRING" id="1296120.A0A1B9GIJ7"/>
<reference evidence="3" key="2">
    <citation type="submission" date="2013-12" db="EMBL/GenBank/DDBJ databases">
        <title>Evolution of pathogenesis and genome organization in the Tremellales.</title>
        <authorList>
            <person name="Cuomo C."/>
            <person name="Litvintseva A."/>
            <person name="Heitman J."/>
            <person name="Chen Y."/>
            <person name="Sun S."/>
            <person name="Springer D."/>
            <person name="Dromer F."/>
            <person name="Young S."/>
            <person name="Zeng Q."/>
            <person name="Chapman S."/>
            <person name="Gujja S."/>
            <person name="Saif S."/>
            <person name="Birren B."/>
        </authorList>
    </citation>
    <scope>NUCLEOTIDE SEQUENCE [LARGE SCALE GENOMIC DNA]</scope>
    <source>
        <strain evidence="3">BCC8398</strain>
    </source>
</reference>
<dbReference type="OrthoDB" id="5360893at2759"/>
<accession>A0A1B9GIJ7</accession>
<dbReference type="AlphaFoldDB" id="A0A1B9GIJ7"/>
<evidence type="ECO:0000313" key="3">
    <source>
        <dbReference type="Proteomes" id="UP000092666"/>
    </source>
</evidence>
<gene>
    <name evidence="2" type="ORF">I316_07482</name>
</gene>
<proteinExistence type="predicted"/>
<organism evidence="2 3">
    <name type="scientific">Kwoniella heveanensis BCC8398</name>
    <dbReference type="NCBI Taxonomy" id="1296120"/>
    <lineage>
        <taxon>Eukaryota</taxon>
        <taxon>Fungi</taxon>
        <taxon>Dikarya</taxon>
        <taxon>Basidiomycota</taxon>
        <taxon>Agaricomycotina</taxon>
        <taxon>Tremellomycetes</taxon>
        <taxon>Tremellales</taxon>
        <taxon>Cryptococcaceae</taxon>
        <taxon>Kwoniella</taxon>
    </lineage>
</organism>
<protein>
    <submittedName>
        <fullName evidence="2">3-dehydroshikimate dehydratase</fullName>
    </submittedName>
</protein>
<dbReference type="PANTHER" id="PTHR12110:SF21">
    <property type="entry name" value="XYLOSE ISOMERASE-LIKE TIM BARREL DOMAIN-CONTAINING PROTEIN"/>
    <property type="match status" value="1"/>
</dbReference>